<reference evidence="2 3" key="1">
    <citation type="journal article" date="2019" name="Genome Biol. Evol.">
        <title>Day and night: Metabolic profiles and evolutionary relationships of six axenic non-marine cyanobacteria.</title>
        <authorList>
            <person name="Will S.E."/>
            <person name="Henke P."/>
            <person name="Boedeker C."/>
            <person name="Huang S."/>
            <person name="Brinkmann H."/>
            <person name="Rohde M."/>
            <person name="Jarek M."/>
            <person name="Friedl T."/>
            <person name="Seufert S."/>
            <person name="Schumacher M."/>
            <person name="Overmann J."/>
            <person name="Neumann-Schaal M."/>
            <person name="Petersen J."/>
        </authorList>
    </citation>
    <scope>NUCLEOTIDE SEQUENCE [LARGE SCALE GENOMIC DNA]</scope>
    <source>
        <strain evidence="2 3">PCC 6912</strain>
    </source>
</reference>
<gene>
    <name evidence="2" type="ORF">PCC6912_49590</name>
</gene>
<dbReference type="OrthoDB" id="489128at2"/>
<feature type="compositionally biased region" description="Polar residues" evidence="1">
    <location>
        <begin position="1"/>
        <end position="16"/>
    </location>
</feature>
<feature type="compositionally biased region" description="Basic and acidic residues" evidence="1">
    <location>
        <begin position="55"/>
        <end position="69"/>
    </location>
</feature>
<protein>
    <submittedName>
        <fullName evidence="2">Uncharacterized protein</fullName>
    </submittedName>
</protein>
<evidence type="ECO:0000256" key="1">
    <source>
        <dbReference type="SAM" id="MobiDB-lite"/>
    </source>
</evidence>
<dbReference type="AlphaFoldDB" id="A0A3S0XL05"/>
<keyword evidence="3" id="KW-1185">Reference proteome</keyword>
<organism evidence="2 3">
    <name type="scientific">Chlorogloeopsis fritschii PCC 6912</name>
    <dbReference type="NCBI Taxonomy" id="211165"/>
    <lineage>
        <taxon>Bacteria</taxon>
        <taxon>Bacillati</taxon>
        <taxon>Cyanobacteriota</taxon>
        <taxon>Cyanophyceae</taxon>
        <taxon>Nostocales</taxon>
        <taxon>Chlorogloeopsidaceae</taxon>
        <taxon>Chlorogloeopsis</taxon>
    </lineage>
</organism>
<evidence type="ECO:0000313" key="3">
    <source>
        <dbReference type="Proteomes" id="UP000268857"/>
    </source>
</evidence>
<feature type="region of interest" description="Disordered" evidence="1">
    <location>
        <begin position="1"/>
        <end position="69"/>
    </location>
</feature>
<accession>A0A3S0XL05</accession>
<dbReference type="EMBL" id="RSCJ01000026">
    <property type="protein sequence ID" value="RUR75116.1"/>
    <property type="molecule type" value="Genomic_DNA"/>
</dbReference>
<evidence type="ECO:0000313" key="2">
    <source>
        <dbReference type="EMBL" id="RUR75116.1"/>
    </source>
</evidence>
<sequence length="69" mass="7694">MLTMNQTTNNTFNSGMTDEDWFNLGKSDAWAGKPKVPPEQDSQAASMYELGYSEGEIKHPPTEAKQADR</sequence>
<dbReference type="Proteomes" id="UP000268857">
    <property type="component" value="Unassembled WGS sequence"/>
</dbReference>
<proteinExistence type="predicted"/>
<name>A0A3S0XL05_CHLFR</name>
<comment type="caution">
    <text evidence="2">The sequence shown here is derived from an EMBL/GenBank/DDBJ whole genome shotgun (WGS) entry which is preliminary data.</text>
</comment>